<accession>A0AAD0S8M6</accession>
<keyword evidence="4" id="KW-1134">Transmembrane beta strand</keyword>
<keyword evidence="3" id="KW-0813">Transport</keyword>
<dbReference type="Pfam" id="PF13609">
    <property type="entry name" value="Porin_4"/>
    <property type="match status" value="1"/>
</dbReference>
<dbReference type="PANTHER" id="PTHR34501:SF9">
    <property type="entry name" value="MAJOR OUTER MEMBRANE PROTEIN P.IA"/>
    <property type="match status" value="1"/>
</dbReference>
<evidence type="ECO:0000313" key="14">
    <source>
        <dbReference type="Proteomes" id="UP000261758"/>
    </source>
</evidence>
<reference evidence="13 14" key="1">
    <citation type="submission" date="2017-08" db="EMBL/GenBank/DDBJ databases">
        <title>Genome sequences of Ralstonia solanacearum Species Complex (RSSC) isolated from Potato bacterial wilts in Korea.</title>
        <authorList>
            <person name="Cho H."/>
            <person name="Song E.-S."/>
            <person name="Lee Y.K."/>
            <person name="Lee S."/>
            <person name="Lee S.-W."/>
            <person name="Jo A."/>
            <person name="Kim J.-G."/>
            <person name="Hwang I."/>
        </authorList>
    </citation>
    <scope>NUCLEOTIDE SEQUENCE [LARGE SCALE GENOMIC DNA]</scope>
    <source>
        <strain evidence="13 14">T98</strain>
    </source>
</reference>
<evidence type="ECO:0000256" key="6">
    <source>
        <dbReference type="ARBA" id="ARBA00022729"/>
    </source>
</evidence>
<dbReference type="EMBL" id="CP022759">
    <property type="protein sequence ID" value="AXV81370.1"/>
    <property type="molecule type" value="Genomic_DNA"/>
</dbReference>
<feature type="chain" id="PRO_5041931849" evidence="11">
    <location>
        <begin position="22"/>
        <end position="349"/>
    </location>
</feature>
<organism evidence="13 14">
    <name type="scientific">Ralstonia solanacearum</name>
    <name type="common">Pseudomonas solanacearum</name>
    <dbReference type="NCBI Taxonomy" id="305"/>
    <lineage>
        <taxon>Bacteria</taxon>
        <taxon>Pseudomonadati</taxon>
        <taxon>Pseudomonadota</taxon>
        <taxon>Betaproteobacteria</taxon>
        <taxon>Burkholderiales</taxon>
        <taxon>Burkholderiaceae</taxon>
        <taxon>Ralstonia</taxon>
        <taxon>Ralstonia solanacearum species complex</taxon>
    </lineage>
</organism>
<keyword evidence="8" id="KW-0626">Porin</keyword>
<evidence type="ECO:0000256" key="5">
    <source>
        <dbReference type="ARBA" id="ARBA00022692"/>
    </source>
</evidence>
<dbReference type="InterPro" id="IPR033900">
    <property type="entry name" value="Gram_neg_porin_domain"/>
</dbReference>
<evidence type="ECO:0000256" key="2">
    <source>
        <dbReference type="ARBA" id="ARBA00011233"/>
    </source>
</evidence>
<dbReference type="GO" id="GO:0009279">
    <property type="term" value="C:cell outer membrane"/>
    <property type="evidence" value="ECO:0007669"/>
    <property type="project" value="UniProtKB-SubCell"/>
</dbReference>
<evidence type="ECO:0000256" key="9">
    <source>
        <dbReference type="ARBA" id="ARBA00023136"/>
    </source>
</evidence>
<comment type="subunit">
    <text evidence="2">Homotrimer.</text>
</comment>
<evidence type="ECO:0000259" key="12">
    <source>
        <dbReference type="Pfam" id="PF13609"/>
    </source>
</evidence>
<keyword evidence="10" id="KW-0998">Cell outer membrane</keyword>
<keyword evidence="9" id="KW-0472">Membrane</keyword>
<dbReference type="PANTHER" id="PTHR34501">
    <property type="entry name" value="PROTEIN YDDL-RELATED"/>
    <property type="match status" value="1"/>
</dbReference>
<sequence length="349" mass="36867">MKKKLAVLFATGSAMTTPALAQSNVTLYGLLDSTIRYTTHENAAGSSKVQMGDGVLTGSRWGMRGTEDLGNNTKALFVLESGFAPDTGVSQQGNRLFGRKAYVGLQGDFGAITLGRQFTVIHEVIASYDAMALASLGIVGFQGGPYTGGVRQDNMVKYTGTFGGLTVAAQHALGEAAGSVARSSSTGASLSYAAGPLLVAGGYQVMRDTNTYYGVKVPNSNQNVWSLGGSYTTGPATLYLGYTNSNVGAADYRNHAIYAGMKYAFAPAWSLIAMGTYDRLRHGATSGNRFTGALMLDYALSKRTDVYVEADYTTLSSAWRTLGGQADFATPMFGYGNRFGATVGLRHQF</sequence>
<feature type="signal peptide" evidence="11">
    <location>
        <begin position="1"/>
        <end position="21"/>
    </location>
</feature>
<evidence type="ECO:0000256" key="10">
    <source>
        <dbReference type="ARBA" id="ARBA00023237"/>
    </source>
</evidence>
<dbReference type="SUPFAM" id="SSF56935">
    <property type="entry name" value="Porins"/>
    <property type="match status" value="1"/>
</dbReference>
<proteinExistence type="predicted"/>
<dbReference type="InterPro" id="IPR023614">
    <property type="entry name" value="Porin_dom_sf"/>
</dbReference>
<dbReference type="CDD" id="cd00342">
    <property type="entry name" value="gram_neg_porins"/>
    <property type="match status" value="1"/>
</dbReference>
<dbReference type="Gene3D" id="2.40.160.10">
    <property type="entry name" value="Porin"/>
    <property type="match status" value="1"/>
</dbReference>
<dbReference type="InterPro" id="IPR050298">
    <property type="entry name" value="Gram-neg_bact_OMP"/>
</dbReference>
<evidence type="ECO:0000256" key="7">
    <source>
        <dbReference type="ARBA" id="ARBA00023065"/>
    </source>
</evidence>
<evidence type="ECO:0000256" key="11">
    <source>
        <dbReference type="SAM" id="SignalP"/>
    </source>
</evidence>
<dbReference type="GO" id="GO:0006811">
    <property type="term" value="P:monoatomic ion transport"/>
    <property type="evidence" value="ECO:0007669"/>
    <property type="project" value="UniProtKB-KW"/>
</dbReference>
<feature type="domain" description="Porin" evidence="12">
    <location>
        <begin position="14"/>
        <end position="314"/>
    </location>
</feature>
<name>A0AAD0S8M6_RALSL</name>
<comment type="subcellular location">
    <subcellularLocation>
        <location evidence="1">Cell outer membrane</location>
        <topology evidence="1">Multi-pass membrane protein</topology>
    </subcellularLocation>
</comment>
<gene>
    <name evidence="13" type="ORF">CJO77_07250</name>
</gene>
<protein>
    <submittedName>
        <fullName evidence="13">Porin</fullName>
    </submittedName>
</protein>
<keyword evidence="7" id="KW-0406">Ion transport</keyword>
<dbReference type="AlphaFoldDB" id="A0AAD0S8M6"/>
<evidence type="ECO:0000256" key="8">
    <source>
        <dbReference type="ARBA" id="ARBA00023114"/>
    </source>
</evidence>
<dbReference type="Proteomes" id="UP000261758">
    <property type="component" value="Chromosome"/>
</dbReference>
<keyword evidence="6 11" id="KW-0732">Signal</keyword>
<evidence type="ECO:0000256" key="1">
    <source>
        <dbReference type="ARBA" id="ARBA00004571"/>
    </source>
</evidence>
<evidence type="ECO:0000313" key="13">
    <source>
        <dbReference type="EMBL" id="AXV81370.1"/>
    </source>
</evidence>
<keyword evidence="5" id="KW-0812">Transmembrane</keyword>
<evidence type="ECO:0000256" key="3">
    <source>
        <dbReference type="ARBA" id="ARBA00022448"/>
    </source>
</evidence>
<evidence type="ECO:0000256" key="4">
    <source>
        <dbReference type="ARBA" id="ARBA00022452"/>
    </source>
</evidence>
<dbReference type="RefSeq" id="WP_075463978.1">
    <property type="nucleotide sequence ID" value="NZ_CP014702.1"/>
</dbReference>
<dbReference type="GO" id="GO:0015288">
    <property type="term" value="F:porin activity"/>
    <property type="evidence" value="ECO:0007669"/>
    <property type="project" value="UniProtKB-KW"/>
</dbReference>
<dbReference type="GO" id="GO:0046930">
    <property type="term" value="C:pore complex"/>
    <property type="evidence" value="ECO:0007669"/>
    <property type="project" value="UniProtKB-KW"/>
</dbReference>